<evidence type="ECO:0008006" key="2">
    <source>
        <dbReference type="Google" id="ProtNLM"/>
    </source>
</evidence>
<protein>
    <recommendedName>
        <fullName evidence="2">Prolyl 4-hydroxylase alpha subunit Fe(2+) 2OG dioxygenase domain-containing protein</fullName>
    </recommendedName>
</protein>
<gene>
    <name evidence="1" type="ORF">METZ01_LOCUS81127</name>
</gene>
<sequence>MTVKILDNCCSPAYLDFLKLVATTSDNWNLQYPMGEEIPFEEKFLKLDIINHGIRNPYLAGLAMGLLLQIHEAGGQDLFIPDLYFCGISIKDKHTIDNMHTDWGEKDNCVKILGIINSDWKEEWGGGFIHNGTHNYIKPTSFCIFEPSEPHSNDLILTDKKRLAIDFTVERGEGIL</sequence>
<accession>A0A381UN71</accession>
<proteinExistence type="predicted"/>
<name>A0A381UN71_9ZZZZ</name>
<reference evidence="1" key="1">
    <citation type="submission" date="2018-05" db="EMBL/GenBank/DDBJ databases">
        <authorList>
            <person name="Lanie J.A."/>
            <person name="Ng W.-L."/>
            <person name="Kazmierczak K.M."/>
            <person name="Andrzejewski T.M."/>
            <person name="Davidsen T.M."/>
            <person name="Wayne K.J."/>
            <person name="Tettelin H."/>
            <person name="Glass J.I."/>
            <person name="Rusch D."/>
            <person name="Podicherti R."/>
            <person name="Tsui H.-C.T."/>
            <person name="Winkler M.E."/>
        </authorList>
    </citation>
    <scope>NUCLEOTIDE SEQUENCE</scope>
</reference>
<dbReference type="EMBL" id="UINC01006562">
    <property type="protein sequence ID" value="SVA28273.1"/>
    <property type="molecule type" value="Genomic_DNA"/>
</dbReference>
<organism evidence="1">
    <name type="scientific">marine metagenome</name>
    <dbReference type="NCBI Taxonomy" id="408172"/>
    <lineage>
        <taxon>unclassified sequences</taxon>
        <taxon>metagenomes</taxon>
        <taxon>ecological metagenomes</taxon>
    </lineage>
</organism>
<evidence type="ECO:0000313" key="1">
    <source>
        <dbReference type="EMBL" id="SVA28273.1"/>
    </source>
</evidence>
<dbReference type="AlphaFoldDB" id="A0A381UN71"/>